<evidence type="ECO:0000256" key="3">
    <source>
        <dbReference type="ARBA" id="ARBA00022475"/>
    </source>
</evidence>
<comment type="subcellular location">
    <subcellularLocation>
        <location evidence="1 7">Cell membrane</location>
        <topology evidence="1 7">Multi-pass membrane protein</topology>
    </subcellularLocation>
</comment>
<dbReference type="Gene3D" id="1.10.3720.10">
    <property type="entry name" value="MetI-like"/>
    <property type="match status" value="1"/>
</dbReference>
<protein>
    <submittedName>
        <fullName evidence="9">Carbohydrate ABC transporter membrane protein 1, CUT1 family</fullName>
    </submittedName>
</protein>
<dbReference type="PANTHER" id="PTHR43005:SF1">
    <property type="entry name" value="SPERMIDINE_PUTRESCINE TRANSPORT SYSTEM PERMEASE PROTEIN"/>
    <property type="match status" value="1"/>
</dbReference>
<keyword evidence="4 7" id="KW-0812">Transmembrane</keyword>
<keyword evidence="6 7" id="KW-0472">Membrane</keyword>
<keyword evidence="5 7" id="KW-1133">Transmembrane helix</keyword>
<gene>
    <name evidence="9" type="ORF">SAMN02745226_02054</name>
</gene>
<name>A0A1M7TIP6_FERGO</name>
<feature type="domain" description="ABC transmembrane type-1" evidence="8">
    <location>
        <begin position="84"/>
        <end position="303"/>
    </location>
</feature>
<dbReference type="Pfam" id="PF00528">
    <property type="entry name" value="BPD_transp_1"/>
    <property type="match status" value="1"/>
</dbReference>
<dbReference type="CDD" id="cd06261">
    <property type="entry name" value="TM_PBP2"/>
    <property type="match status" value="1"/>
</dbReference>
<evidence type="ECO:0000256" key="7">
    <source>
        <dbReference type="RuleBase" id="RU363032"/>
    </source>
</evidence>
<feature type="transmembrane region" description="Helical" evidence="7">
    <location>
        <begin position="233"/>
        <end position="254"/>
    </location>
</feature>
<dbReference type="InterPro" id="IPR035906">
    <property type="entry name" value="MetI-like_sf"/>
</dbReference>
<reference evidence="10" key="1">
    <citation type="submission" date="2016-12" db="EMBL/GenBank/DDBJ databases">
        <authorList>
            <person name="Varghese N."/>
            <person name="Submissions S."/>
        </authorList>
    </citation>
    <scope>NUCLEOTIDE SEQUENCE [LARGE SCALE GENOMIC DNA]</scope>
    <source>
        <strain evidence="10">DSM 13020</strain>
    </source>
</reference>
<evidence type="ECO:0000256" key="6">
    <source>
        <dbReference type="ARBA" id="ARBA00023136"/>
    </source>
</evidence>
<comment type="similarity">
    <text evidence="7">Belongs to the binding-protein-dependent transport system permease family.</text>
</comment>
<keyword evidence="2 7" id="KW-0813">Transport</keyword>
<dbReference type="EMBL" id="FRDJ01000023">
    <property type="protein sequence ID" value="SHN70605.1"/>
    <property type="molecule type" value="Genomic_DNA"/>
</dbReference>
<dbReference type="PANTHER" id="PTHR43005">
    <property type="entry name" value="BLR7065 PROTEIN"/>
    <property type="match status" value="1"/>
</dbReference>
<accession>A0A1M7TIP6</accession>
<evidence type="ECO:0000256" key="1">
    <source>
        <dbReference type="ARBA" id="ARBA00004651"/>
    </source>
</evidence>
<feature type="transmembrane region" description="Helical" evidence="7">
    <location>
        <begin position="26"/>
        <end position="55"/>
    </location>
</feature>
<dbReference type="GO" id="GO:0055085">
    <property type="term" value="P:transmembrane transport"/>
    <property type="evidence" value="ECO:0007669"/>
    <property type="project" value="InterPro"/>
</dbReference>
<keyword evidence="10" id="KW-1185">Reference proteome</keyword>
<dbReference type="SUPFAM" id="SSF161098">
    <property type="entry name" value="MetI-like"/>
    <property type="match status" value="1"/>
</dbReference>
<dbReference type="GO" id="GO:0005886">
    <property type="term" value="C:plasma membrane"/>
    <property type="evidence" value="ECO:0007669"/>
    <property type="project" value="UniProtKB-SubCell"/>
</dbReference>
<evidence type="ECO:0000313" key="10">
    <source>
        <dbReference type="Proteomes" id="UP000184207"/>
    </source>
</evidence>
<feature type="transmembrane region" description="Helical" evidence="7">
    <location>
        <begin position="90"/>
        <end position="110"/>
    </location>
</feature>
<sequence>MFWIINENFGVIHMVTKIPKRRSNHWLLLSPYLTLFTIFIVLPVAVAIFLSFTYFNAIEKPRWIGIQNYIILLTRDDIFMQKVLPNTIKYALIVGVGGYILSFILAWLVAQLTKIPRTIFALILYSPSLTAGVTMTVVWRVLFNGDQQGYLNALLLNLGLIDKPVQWLQSPQHLMDIMIIVSLWSSMGVGFLAMLAGILNIDEQLYEAAYIDGIKNRLQEIIYVTIPAMKPQMLFGAVMSIVNTFTSAGIGVALSGSNPTPQYAGQLIVNHIEDYGFLRYEMGYAAALSVVLLLIIWFFSRVAWRLFGER</sequence>
<dbReference type="InterPro" id="IPR000515">
    <property type="entry name" value="MetI-like"/>
</dbReference>
<dbReference type="STRING" id="1121883.SAMN02745226_02054"/>
<feature type="transmembrane region" description="Helical" evidence="7">
    <location>
        <begin position="177"/>
        <end position="199"/>
    </location>
</feature>
<dbReference type="AlphaFoldDB" id="A0A1M7TIP6"/>
<evidence type="ECO:0000256" key="2">
    <source>
        <dbReference type="ARBA" id="ARBA00022448"/>
    </source>
</evidence>
<evidence type="ECO:0000256" key="4">
    <source>
        <dbReference type="ARBA" id="ARBA00022692"/>
    </source>
</evidence>
<proteinExistence type="inferred from homology"/>
<evidence type="ECO:0000259" key="8">
    <source>
        <dbReference type="PROSITE" id="PS50928"/>
    </source>
</evidence>
<keyword evidence="3" id="KW-1003">Cell membrane</keyword>
<organism evidence="9 10">
    <name type="scientific">Fervidobacterium gondwanense DSM 13020</name>
    <dbReference type="NCBI Taxonomy" id="1121883"/>
    <lineage>
        <taxon>Bacteria</taxon>
        <taxon>Thermotogati</taxon>
        <taxon>Thermotogota</taxon>
        <taxon>Thermotogae</taxon>
        <taxon>Thermotogales</taxon>
        <taxon>Fervidobacteriaceae</taxon>
        <taxon>Fervidobacterium</taxon>
    </lineage>
</organism>
<evidence type="ECO:0000256" key="5">
    <source>
        <dbReference type="ARBA" id="ARBA00022989"/>
    </source>
</evidence>
<evidence type="ECO:0000313" key="9">
    <source>
        <dbReference type="EMBL" id="SHN70605.1"/>
    </source>
</evidence>
<dbReference type="PROSITE" id="PS50928">
    <property type="entry name" value="ABC_TM1"/>
    <property type="match status" value="1"/>
</dbReference>
<feature type="transmembrane region" description="Helical" evidence="7">
    <location>
        <begin position="284"/>
        <end position="304"/>
    </location>
</feature>
<feature type="transmembrane region" description="Helical" evidence="7">
    <location>
        <begin position="122"/>
        <end position="142"/>
    </location>
</feature>
<dbReference type="Proteomes" id="UP000184207">
    <property type="component" value="Unassembled WGS sequence"/>
</dbReference>